<gene>
    <name evidence="1" type="ORF">SAMN05421810_102266</name>
</gene>
<accession>A0A1I5PEY6</accession>
<evidence type="ECO:0000313" key="1">
    <source>
        <dbReference type="EMBL" id="SFP32605.1"/>
    </source>
</evidence>
<protein>
    <submittedName>
        <fullName evidence="1">Excreted virulence factor EspC, type VII ESX diderm</fullName>
    </submittedName>
</protein>
<dbReference type="EMBL" id="FOWW01000002">
    <property type="protein sequence ID" value="SFP32605.1"/>
    <property type="molecule type" value="Genomic_DNA"/>
</dbReference>
<keyword evidence="2" id="KW-1185">Reference proteome</keyword>
<sequence length="106" mass="11151">MGNGQGFEILEDELRTHAGKVEGLAERLRTAVQAAQQVTMDNSAYGVICQPFALLLDPFEQMGVRVLRQGAESVGDGAGKVRDAATEYAAREDDTAAAITKTGGAP</sequence>
<dbReference type="OrthoDB" id="3697448at2"/>
<dbReference type="InterPro" id="IPR022536">
    <property type="entry name" value="EspC"/>
</dbReference>
<dbReference type="Pfam" id="PF10824">
    <property type="entry name" value="T7SS_ESX_EspC"/>
    <property type="match status" value="1"/>
</dbReference>
<name>A0A1I5PEY6_9PSEU</name>
<dbReference type="RefSeq" id="WP_092529011.1">
    <property type="nucleotide sequence ID" value="NZ_FOWW01000002.1"/>
</dbReference>
<dbReference type="STRING" id="587909.SAMN05421810_102266"/>
<proteinExistence type="predicted"/>
<evidence type="ECO:0000313" key="2">
    <source>
        <dbReference type="Proteomes" id="UP000198727"/>
    </source>
</evidence>
<dbReference type="GO" id="GO:0009306">
    <property type="term" value="P:protein secretion"/>
    <property type="evidence" value="ECO:0007669"/>
    <property type="project" value="InterPro"/>
</dbReference>
<organism evidence="1 2">
    <name type="scientific">Amycolatopsis arida</name>
    <dbReference type="NCBI Taxonomy" id="587909"/>
    <lineage>
        <taxon>Bacteria</taxon>
        <taxon>Bacillati</taxon>
        <taxon>Actinomycetota</taxon>
        <taxon>Actinomycetes</taxon>
        <taxon>Pseudonocardiales</taxon>
        <taxon>Pseudonocardiaceae</taxon>
        <taxon>Amycolatopsis</taxon>
    </lineage>
</organism>
<dbReference type="Proteomes" id="UP000198727">
    <property type="component" value="Unassembled WGS sequence"/>
</dbReference>
<dbReference type="AlphaFoldDB" id="A0A1I5PEY6"/>
<reference evidence="2" key="1">
    <citation type="submission" date="2016-10" db="EMBL/GenBank/DDBJ databases">
        <authorList>
            <person name="Varghese N."/>
            <person name="Submissions S."/>
        </authorList>
    </citation>
    <scope>NUCLEOTIDE SEQUENCE [LARGE SCALE GENOMIC DNA]</scope>
    <source>
        <strain evidence="2">CGMCC 4.5579</strain>
    </source>
</reference>